<comment type="caution">
    <text evidence="1">The sequence shown here is derived from an EMBL/GenBank/DDBJ whole genome shotgun (WGS) entry which is preliminary data.</text>
</comment>
<reference evidence="1 2" key="1">
    <citation type="submission" date="2019-09" db="EMBL/GenBank/DDBJ databases">
        <title>Phylogeny of genus Pseudoclavibacter and closely related genus.</title>
        <authorList>
            <person name="Li Y."/>
        </authorList>
    </citation>
    <scope>NUCLEOTIDE SEQUENCE [LARGE SCALE GENOMIC DNA]</scope>
    <source>
        <strain evidence="1 2">JCM 16921</strain>
    </source>
</reference>
<accession>A0A7C8FTN9</accession>
<dbReference type="Proteomes" id="UP000481339">
    <property type="component" value="Unassembled WGS sequence"/>
</dbReference>
<protein>
    <submittedName>
        <fullName evidence="1">Uncharacterized protein</fullName>
    </submittedName>
</protein>
<sequence>MTTLERSFDRDESLVRTSNAVTLDVAAFQYLDDHETWIAVVEAEFQQQRIEISLESAHRLMTVLGRLLGVVSG</sequence>
<proteinExistence type="predicted"/>
<organism evidence="1 2">
    <name type="scientific">Pseudoclavibacter caeni</name>
    <dbReference type="NCBI Taxonomy" id="908846"/>
    <lineage>
        <taxon>Bacteria</taxon>
        <taxon>Bacillati</taxon>
        <taxon>Actinomycetota</taxon>
        <taxon>Actinomycetes</taxon>
        <taxon>Micrococcales</taxon>
        <taxon>Microbacteriaceae</taxon>
        <taxon>Pseudoclavibacter</taxon>
    </lineage>
</organism>
<keyword evidence="2" id="KW-1185">Reference proteome</keyword>
<dbReference type="EMBL" id="WBKA01000003">
    <property type="protein sequence ID" value="KAB1632230.1"/>
    <property type="molecule type" value="Genomic_DNA"/>
</dbReference>
<dbReference type="AlphaFoldDB" id="A0A7C8FTN9"/>
<evidence type="ECO:0000313" key="1">
    <source>
        <dbReference type="EMBL" id="KAB1632230.1"/>
    </source>
</evidence>
<dbReference type="RefSeq" id="WP_158036008.1">
    <property type="nucleotide sequence ID" value="NZ_BAAAZV010000017.1"/>
</dbReference>
<name>A0A7C8FTN9_9MICO</name>
<gene>
    <name evidence="1" type="ORF">F8O02_04200</name>
</gene>
<evidence type="ECO:0000313" key="2">
    <source>
        <dbReference type="Proteomes" id="UP000481339"/>
    </source>
</evidence>